<feature type="domain" description="Flagellar protein FlgJ N-terminal" evidence="1">
    <location>
        <begin position="48"/>
        <end position="96"/>
    </location>
</feature>
<dbReference type="KEGG" id="tep:TepRe1_2066"/>
<protein>
    <submittedName>
        <fullName evidence="2">Flagellar protein FlgJ</fullName>
    </submittedName>
</protein>
<evidence type="ECO:0000313" key="3">
    <source>
        <dbReference type="Proteomes" id="UP000010802"/>
    </source>
</evidence>
<dbReference type="AlphaFoldDB" id="F4LR38"/>
<dbReference type="Pfam" id="PF10135">
    <property type="entry name" value="Rod-binding"/>
    <property type="match status" value="1"/>
</dbReference>
<reference evidence="3" key="1">
    <citation type="journal article" date="2013" name="Genome Announc.">
        <title>First genome sequence of a syntrophic acetate-oxidizing bacterium, Tepidanaerobacter acetatoxydans strain Re1.</title>
        <authorList>
            <person name="Manzoor S."/>
            <person name="Bongcam-Rudloff E."/>
            <person name="Schnurer A."/>
            <person name="Muller B."/>
        </authorList>
    </citation>
    <scope>NUCLEOTIDE SEQUENCE [LARGE SCALE GENOMIC DNA]</scope>
    <source>
        <strain evidence="3">Re1</strain>
    </source>
</reference>
<keyword evidence="2" id="KW-0969">Cilium</keyword>
<dbReference type="STRING" id="1209989.TepRe1_2066"/>
<evidence type="ECO:0000313" key="2">
    <source>
        <dbReference type="EMBL" id="CCP27058.1"/>
    </source>
</evidence>
<dbReference type="Proteomes" id="UP000010802">
    <property type="component" value="Chromosome"/>
</dbReference>
<proteinExistence type="predicted"/>
<gene>
    <name evidence="2" type="ordered locus">TEPIRE1_2224</name>
</gene>
<keyword evidence="2" id="KW-0282">Flagellum</keyword>
<evidence type="ECO:0000259" key="1">
    <source>
        <dbReference type="Pfam" id="PF10135"/>
    </source>
</evidence>
<dbReference type="PATRIC" id="fig|1209989.3.peg.2563"/>
<dbReference type="OrthoDB" id="9796740at2"/>
<keyword evidence="3" id="KW-1185">Reference proteome</keyword>
<dbReference type="EMBL" id="HF563609">
    <property type="protein sequence ID" value="CCP27058.1"/>
    <property type="molecule type" value="Genomic_DNA"/>
</dbReference>
<sequence>MEIIDSRIDFIPISQFKMHSLKSENKNETELKEVCQQFESIFLNYMLKSMRDTIPDGGMFEKGVTFDIMQSMHDEALAEEISQNGGIGLAQQLYEQLSKYI</sequence>
<dbReference type="InterPro" id="IPR019301">
    <property type="entry name" value="Flagellar_prot_FlgJ_N"/>
</dbReference>
<name>F4LR38_TEPAE</name>
<organism evidence="2 3">
    <name type="scientific">Tepidanaerobacter acetatoxydans (strain DSM 21804 / JCM 16047 / Re1)</name>
    <dbReference type="NCBI Taxonomy" id="1209989"/>
    <lineage>
        <taxon>Bacteria</taxon>
        <taxon>Bacillati</taxon>
        <taxon>Bacillota</taxon>
        <taxon>Clostridia</taxon>
        <taxon>Thermosediminibacterales</taxon>
        <taxon>Tepidanaerobacteraceae</taxon>
        <taxon>Tepidanaerobacter</taxon>
    </lineage>
</organism>
<dbReference type="eggNOG" id="COG3951">
    <property type="taxonomic scope" value="Bacteria"/>
</dbReference>
<dbReference type="HOGENOM" id="CLU_155700_0_3_9"/>
<accession>F4LR38</accession>
<accession>L0S5C8</accession>
<dbReference type="RefSeq" id="WP_013779111.1">
    <property type="nucleotide sequence ID" value="NC_015519.1"/>
</dbReference>
<keyword evidence="2" id="KW-0966">Cell projection</keyword>
<dbReference type="KEGG" id="tae:TepiRe1_2224"/>